<keyword evidence="1" id="KW-0677">Repeat</keyword>
<name>A0A7R9AZS1_TIMSH</name>
<evidence type="ECO:0000256" key="2">
    <source>
        <dbReference type="ARBA" id="ARBA00022803"/>
    </source>
</evidence>
<dbReference type="Pfam" id="PF08409">
    <property type="entry name" value="TMTC_DUF1736"/>
    <property type="match status" value="1"/>
</dbReference>
<dbReference type="PANTHER" id="PTHR44809:SF1">
    <property type="entry name" value="PROTEIN O-MANNOSYL-TRANSFERASE TMTC1"/>
    <property type="match status" value="1"/>
</dbReference>
<dbReference type="InterPro" id="IPR013618">
    <property type="entry name" value="TMTC_DUF1736"/>
</dbReference>
<feature type="signal peptide" evidence="6">
    <location>
        <begin position="1"/>
        <end position="24"/>
    </location>
</feature>
<accession>A0A7R9AZS1</accession>
<reference evidence="8" key="1">
    <citation type="submission" date="2020-11" db="EMBL/GenBank/DDBJ databases">
        <authorList>
            <person name="Tran Van P."/>
        </authorList>
    </citation>
    <scope>NUCLEOTIDE SEQUENCE</scope>
</reference>
<keyword evidence="5" id="KW-0812">Transmembrane</keyword>
<protein>
    <recommendedName>
        <fullName evidence="7">DUF1736 domain-containing protein</fullName>
    </recommendedName>
</protein>
<feature type="compositionally biased region" description="Basic and acidic residues" evidence="4">
    <location>
        <begin position="79"/>
        <end position="90"/>
    </location>
</feature>
<proteinExistence type="predicted"/>
<keyword evidence="6" id="KW-0732">Signal</keyword>
<organism evidence="8">
    <name type="scientific">Timema shepardi</name>
    <name type="common">Walking stick</name>
    <dbReference type="NCBI Taxonomy" id="629360"/>
    <lineage>
        <taxon>Eukaryota</taxon>
        <taxon>Metazoa</taxon>
        <taxon>Ecdysozoa</taxon>
        <taxon>Arthropoda</taxon>
        <taxon>Hexapoda</taxon>
        <taxon>Insecta</taxon>
        <taxon>Pterygota</taxon>
        <taxon>Neoptera</taxon>
        <taxon>Polyneoptera</taxon>
        <taxon>Phasmatodea</taxon>
        <taxon>Timematodea</taxon>
        <taxon>Timematoidea</taxon>
        <taxon>Timematidae</taxon>
        <taxon>Timema</taxon>
    </lineage>
</organism>
<evidence type="ECO:0000256" key="3">
    <source>
        <dbReference type="ARBA" id="ARBA00023136"/>
    </source>
</evidence>
<feature type="chain" id="PRO_5030639828" description="DUF1736 domain-containing protein" evidence="6">
    <location>
        <begin position="25"/>
        <end position="119"/>
    </location>
</feature>
<keyword evidence="2" id="KW-0802">TPR repeat</keyword>
<evidence type="ECO:0000313" key="8">
    <source>
        <dbReference type="EMBL" id="CAD7262508.1"/>
    </source>
</evidence>
<feature type="domain" description="DUF1736" evidence="7">
    <location>
        <begin position="2"/>
        <end position="53"/>
    </location>
</feature>
<dbReference type="AlphaFoldDB" id="A0A7R9AZS1"/>
<feature type="region of interest" description="Disordered" evidence="4">
    <location>
        <begin position="70"/>
        <end position="119"/>
    </location>
</feature>
<evidence type="ECO:0000256" key="6">
    <source>
        <dbReference type="SAM" id="SignalP"/>
    </source>
</evidence>
<keyword evidence="3 5" id="KW-0472">Membrane</keyword>
<dbReference type="PANTHER" id="PTHR44809">
    <property type="match status" value="1"/>
</dbReference>
<gene>
    <name evidence="8" type="ORF">TSIB3V08_LOCUS6613</name>
</gene>
<evidence type="ECO:0000256" key="1">
    <source>
        <dbReference type="ARBA" id="ARBA00022737"/>
    </source>
</evidence>
<feature type="transmembrane region" description="Helical" evidence="5">
    <location>
        <begin position="44"/>
        <end position="61"/>
    </location>
</feature>
<sequence>MKFLTFCYLATFNFWLLLCPVTLSHDWQMGSVPLVTSLADTRNLGTFLFFVCCLIIAYRGLADFEEGLFHSDNNNKPSEPQHRPEVDYSRRKMSKGGGGGGYNQRVGDPMPPSSENKTS</sequence>
<keyword evidence="5" id="KW-1133">Transmembrane helix</keyword>
<dbReference type="InterPro" id="IPR052943">
    <property type="entry name" value="TMTC_O-mannosyl-trnsfr"/>
</dbReference>
<dbReference type="EMBL" id="OC002872">
    <property type="protein sequence ID" value="CAD7262508.1"/>
    <property type="molecule type" value="Genomic_DNA"/>
</dbReference>
<evidence type="ECO:0000256" key="5">
    <source>
        <dbReference type="SAM" id="Phobius"/>
    </source>
</evidence>
<evidence type="ECO:0000259" key="7">
    <source>
        <dbReference type="Pfam" id="PF08409"/>
    </source>
</evidence>
<evidence type="ECO:0000256" key="4">
    <source>
        <dbReference type="SAM" id="MobiDB-lite"/>
    </source>
</evidence>